<dbReference type="SUPFAM" id="SSF52833">
    <property type="entry name" value="Thioredoxin-like"/>
    <property type="match status" value="1"/>
</dbReference>
<dbReference type="Proteomes" id="UP000237105">
    <property type="component" value="Unassembled WGS sequence"/>
</dbReference>
<evidence type="ECO:0000256" key="1">
    <source>
        <dbReference type="ARBA" id="ARBA00004496"/>
    </source>
</evidence>
<dbReference type="AlphaFoldDB" id="A0A2P5B6M4"/>
<dbReference type="Pfam" id="PF00462">
    <property type="entry name" value="Glutaredoxin"/>
    <property type="match status" value="1"/>
</dbReference>
<gene>
    <name evidence="6" type="primary">PanGRXS13</name>
    <name evidence="6" type="ORF">PanWU01x14_266730</name>
</gene>
<evidence type="ECO:0000256" key="2">
    <source>
        <dbReference type="ARBA" id="ARBA00007568"/>
    </source>
</evidence>
<name>A0A2P5B6M4_PARAD</name>
<evidence type="ECO:0000256" key="3">
    <source>
        <dbReference type="ARBA" id="ARBA00022490"/>
    </source>
</evidence>
<dbReference type="OrthoDB" id="418495at2759"/>
<organism evidence="6 7">
    <name type="scientific">Parasponia andersonii</name>
    <name type="common">Sponia andersonii</name>
    <dbReference type="NCBI Taxonomy" id="3476"/>
    <lineage>
        <taxon>Eukaryota</taxon>
        <taxon>Viridiplantae</taxon>
        <taxon>Streptophyta</taxon>
        <taxon>Embryophyta</taxon>
        <taxon>Tracheophyta</taxon>
        <taxon>Spermatophyta</taxon>
        <taxon>Magnoliopsida</taxon>
        <taxon>eudicotyledons</taxon>
        <taxon>Gunneridae</taxon>
        <taxon>Pentapetalae</taxon>
        <taxon>rosids</taxon>
        <taxon>fabids</taxon>
        <taxon>Rosales</taxon>
        <taxon>Cannabaceae</taxon>
        <taxon>Parasponia</taxon>
    </lineage>
</organism>
<keyword evidence="7" id="KW-1185">Reference proteome</keyword>
<feature type="domain" description="Glutaredoxin" evidence="5">
    <location>
        <begin position="68"/>
        <end position="141"/>
    </location>
</feature>
<dbReference type="STRING" id="3476.A0A2P5B6M4"/>
<dbReference type="EMBL" id="JXTB01000350">
    <property type="protein sequence ID" value="PON44438.1"/>
    <property type="molecule type" value="Genomic_DNA"/>
</dbReference>
<dbReference type="InterPro" id="IPR002109">
    <property type="entry name" value="Glutaredoxin"/>
</dbReference>
<evidence type="ECO:0000313" key="7">
    <source>
        <dbReference type="Proteomes" id="UP000237105"/>
    </source>
</evidence>
<dbReference type="PANTHER" id="PTHR10168">
    <property type="entry name" value="GLUTAREDOXIN"/>
    <property type="match status" value="1"/>
</dbReference>
<evidence type="ECO:0000256" key="4">
    <source>
        <dbReference type="ARBA" id="ARBA00023284"/>
    </source>
</evidence>
<keyword evidence="3" id="KW-0963">Cytoplasm</keyword>
<evidence type="ECO:0000259" key="5">
    <source>
        <dbReference type="Pfam" id="PF00462"/>
    </source>
</evidence>
<accession>A0A2P5B6M4</accession>
<dbReference type="Gene3D" id="3.40.30.10">
    <property type="entry name" value="Glutaredoxin"/>
    <property type="match status" value="1"/>
</dbReference>
<dbReference type="InterPro" id="IPR011905">
    <property type="entry name" value="GlrX-like_pln_2"/>
</dbReference>
<comment type="similarity">
    <text evidence="2">Belongs to the glutaredoxin family. CC-type subfamily.</text>
</comment>
<protein>
    <submittedName>
        <fullName evidence="6">Glutaredoxin-like</fullName>
    </submittedName>
</protein>
<reference evidence="7" key="1">
    <citation type="submission" date="2016-06" db="EMBL/GenBank/DDBJ databases">
        <title>Parallel loss of symbiosis genes in relatives of nitrogen-fixing non-legume Parasponia.</title>
        <authorList>
            <person name="Van Velzen R."/>
            <person name="Holmer R."/>
            <person name="Bu F."/>
            <person name="Rutten L."/>
            <person name="Van Zeijl A."/>
            <person name="Liu W."/>
            <person name="Santuari L."/>
            <person name="Cao Q."/>
            <person name="Sharma T."/>
            <person name="Shen D."/>
            <person name="Roswanjaya Y."/>
            <person name="Wardhani T."/>
            <person name="Kalhor M.S."/>
            <person name="Jansen J."/>
            <person name="Van den Hoogen J."/>
            <person name="Gungor B."/>
            <person name="Hartog M."/>
            <person name="Hontelez J."/>
            <person name="Verver J."/>
            <person name="Yang W.-C."/>
            <person name="Schijlen E."/>
            <person name="Repin R."/>
            <person name="Schilthuizen M."/>
            <person name="Schranz E."/>
            <person name="Heidstra R."/>
            <person name="Miyata K."/>
            <person name="Fedorova E."/>
            <person name="Kohlen W."/>
            <person name="Bisseling T."/>
            <person name="Smit S."/>
            <person name="Geurts R."/>
        </authorList>
    </citation>
    <scope>NUCLEOTIDE SEQUENCE [LARGE SCALE GENOMIC DNA]</scope>
    <source>
        <strain evidence="7">cv. WU1-14</strain>
    </source>
</reference>
<keyword evidence="4" id="KW-0676">Redox-active center</keyword>
<comment type="subcellular location">
    <subcellularLocation>
        <location evidence="1">Cytoplasm</location>
    </subcellularLocation>
</comment>
<sequence>MQQAIPYKSWPPLHQTTPLNRLPTVVTEANSNSNNVSINSNNYSDKGALTRRNVDVNAVIGLVTDNAVMVFVRRGCCMGHVVKHLLLGHGVNPAVYEVDETEELDLLKELETIGSGEAGNILSPENRRNVQFPAVFIGGKLFGGLDRVMAAHISGELVPLLKQAGALWL</sequence>
<dbReference type="NCBIfam" id="TIGR02189">
    <property type="entry name" value="GlrX-like_plant"/>
    <property type="match status" value="1"/>
</dbReference>
<proteinExistence type="inferred from homology"/>
<dbReference type="InterPro" id="IPR036249">
    <property type="entry name" value="Thioredoxin-like_sf"/>
</dbReference>
<dbReference type="PROSITE" id="PS51354">
    <property type="entry name" value="GLUTAREDOXIN_2"/>
    <property type="match status" value="1"/>
</dbReference>
<dbReference type="GO" id="GO:0005737">
    <property type="term" value="C:cytoplasm"/>
    <property type="evidence" value="ECO:0007669"/>
    <property type="project" value="UniProtKB-SubCell"/>
</dbReference>
<evidence type="ECO:0000313" key="6">
    <source>
        <dbReference type="EMBL" id="PON44438.1"/>
    </source>
</evidence>
<comment type="caution">
    <text evidence="6">The sequence shown here is derived from an EMBL/GenBank/DDBJ whole genome shotgun (WGS) entry which is preliminary data.</text>
</comment>